<evidence type="ECO:0000256" key="3">
    <source>
        <dbReference type="ARBA" id="ARBA00022960"/>
    </source>
</evidence>
<dbReference type="AlphaFoldDB" id="A0A7C5DUX8"/>
<dbReference type="Gene3D" id="3.30.30.80">
    <property type="entry name" value="probable RNA-binding protein from clostridium symbiosum atcc 14940"/>
    <property type="match status" value="1"/>
</dbReference>
<evidence type="ECO:0000256" key="2">
    <source>
        <dbReference type="ARBA" id="ARBA00022884"/>
    </source>
</evidence>
<keyword evidence="4 6" id="KW-0143">Chaperone</keyword>
<evidence type="ECO:0000256" key="6">
    <source>
        <dbReference type="HAMAP-Rule" id="MF_00867"/>
    </source>
</evidence>
<dbReference type="Pfam" id="PF14804">
    <property type="entry name" value="Jag_N"/>
    <property type="match status" value="1"/>
</dbReference>
<dbReference type="PROSITE" id="PS51061">
    <property type="entry name" value="R3H"/>
    <property type="match status" value="1"/>
</dbReference>
<dbReference type="Gene3D" id="3.30.300.20">
    <property type="match status" value="1"/>
</dbReference>
<dbReference type="SUPFAM" id="SSF82708">
    <property type="entry name" value="R3H domain"/>
    <property type="match status" value="1"/>
</dbReference>
<dbReference type="Proteomes" id="UP000886129">
    <property type="component" value="Unassembled WGS sequence"/>
</dbReference>
<feature type="region of interest" description="Jag_N domain" evidence="6">
    <location>
        <begin position="5"/>
        <end position="55"/>
    </location>
</feature>
<keyword evidence="2 6" id="KW-0694">RNA-binding</keyword>
<evidence type="ECO:0000256" key="1">
    <source>
        <dbReference type="ARBA" id="ARBA00022490"/>
    </source>
</evidence>
<dbReference type="CDD" id="cd02414">
    <property type="entry name" value="KH-II_Jag"/>
    <property type="match status" value="1"/>
</dbReference>
<reference evidence="9" key="1">
    <citation type="journal article" date="2020" name="mSystems">
        <title>Genome- and Community-Level Interaction Insights into Carbon Utilization and Element Cycling Functions of Hydrothermarchaeota in Hydrothermal Sediment.</title>
        <authorList>
            <person name="Zhou Z."/>
            <person name="Liu Y."/>
            <person name="Xu W."/>
            <person name="Pan J."/>
            <person name="Luo Z.H."/>
            <person name="Li M."/>
        </authorList>
    </citation>
    <scope>NUCLEOTIDE SEQUENCE [LARGE SCALE GENOMIC DNA]</scope>
    <source>
        <strain evidence="9">HyVt-80</strain>
    </source>
</reference>
<dbReference type="InterPro" id="IPR034079">
    <property type="entry name" value="R3H_KhpB"/>
</dbReference>
<comment type="domain">
    <text evidence="6">Has an N-terminal Jag-N domain and 2 RNA-binding domains (KH and R3H).</text>
</comment>
<gene>
    <name evidence="6" type="primary">khpB</name>
    <name evidence="6" type="synonym">eloR</name>
    <name evidence="9" type="ORF">ENL26_01670</name>
</gene>
<dbReference type="InterPro" id="IPR001374">
    <property type="entry name" value="R3H_dom"/>
</dbReference>
<dbReference type="InterPro" id="IPR032782">
    <property type="entry name" value="KhpB_N"/>
</dbReference>
<sequence>MKLNTIKAPSVEEAVRTAISKYNAYEDELNIKVVEKGSKGFLGFFGGKEAVIEVQLLPSYFERKIGEYLEGILKHFDKDIIYDIAIERKTIFVNIKGIEVSRLIGRHGKTVSAFQHIIGIYANRLSDVKLNVSVDVGNYKEERRQNVESLAHKMAKLAIQKRSKVELEPMFAKERRIVHEVVSKYKNLRSYSVGLEPYRKVVIEFDSRRTNTYKNHGRRWTNGRQSKQNSHRKSPRSNTSKI</sequence>
<dbReference type="InterPro" id="IPR036867">
    <property type="entry name" value="R3H_dom_sf"/>
</dbReference>
<dbReference type="GO" id="GO:0003723">
    <property type="term" value="F:RNA binding"/>
    <property type="evidence" value="ECO:0007669"/>
    <property type="project" value="UniProtKB-UniRule"/>
</dbReference>
<dbReference type="EMBL" id="DRTH01000097">
    <property type="protein sequence ID" value="HHF08465.1"/>
    <property type="molecule type" value="Genomic_DNA"/>
</dbReference>
<accession>A0A7C5DUX8</accession>
<dbReference type="PANTHER" id="PTHR35800">
    <property type="entry name" value="PROTEIN JAG"/>
    <property type="match status" value="1"/>
</dbReference>
<comment type="subunit">
    <text evidence="6">Forms a complex with KhpA.</text>
</comment>
<comment type="function">
    <text evidence="6">A probable RNA chaperone. Forms a complex with KhpA which binds to cellular RNA and controls its expression. Plays a role in peptidoglycan (PG) homeostasis and cell length regulation.</text>
</comment>
<comment type="caution">
    <text evidence="9">The sequence shown here is derived from an EMBL/GenBank/DDBJ whole genome shotgun (WGS) entry which is preliminary data.</text>
</comment>
<evidence type="ECO:0000256" key="4">
    <source>
        <dbReference type="ARBA" id="ARBA00023186"/>
    </source>
</evidence>
<dbReference type="InterPro" id="IPR039247">
    <property type="entry name" value="KhpB"/>
</dbReference>
<dbReference type="InterPro" id="IPR015946">
    <property type="entry name" value="KH_dom-like_a/b"/>
</dbReference>
<evidence type="ECO:0000256" key="7">
    <source>
        <dbReference type="SAM" id="MobiDB-lite"/>
    </source>
</evidence>
<protein>
    <recommendedName>
        <fullName evidence="6">RNA-binding protein KhpB</fullName>
    </recommendedName>
    <alternativeName>
        <fullName evidence="6">RNA-binding protein EloR</fullName>
    </alternativeName>
</protein>
<dbReference type="Gene3D" id="3.30.1370.50">
    <property type="entry name" value="R3H-like domain"/>
    <property type="match status" value="1"/>
</dbReference>
<comment type="similarity">
    <text evidence="6">Belongs to the KhpB RNA-binding protein family.</text>
</comment>
<dbReference type="HAMAP" id="MF_00867">
    <property type="entry name" value="KhpB"/>
    <property type="match status" value="1"/>
</dbReference>
<dbReference type="SMART" id="SM00393">
    <property type="entry name" value="R3H"/>
    <property type="match status" value="1"/>
</dbReference>
<feature type="region of interest" description="Disordered" evidence="7">
    <location>
        <begin position="213"/>
        <end position="242"/>
    </location>
</feature>
<keyword evidence="5 6" id="KW-0961">Cell wall biogenesis/degradation</keyword>
<dbReference type="GO" id="GO:0071555">
    <property type="term" value="P:cell wall organization"/>
    <property type="evidence" value="ECO:0007669"/>
    <property type="project" value="UniProtKB-KW"/>
</dbReference>
<dbReference type="InterPro" id="IPR038247">
    <property type="entry name" value="Jag_N_dom_sf"/>
</dbReference>
<dbReference type="PANTHER" id="PTHR35800:SF1">
    <property type="entry name" value="RNA-BINDING PROTEIN KHPB"/>
    <property type="match status" value="1"/>
</dbReference>
<keyword evidence="1 6" id="KW-0963">Cytoplasm</keyword>
<dbReference type="GO" id="GO:0009252">
    <property type="term" value="P:peptidoglycan biosynthetic process"/>
    <property type="evidence" value="ECO:0007669"/>
    <property type="project" value="UniProtKB-UniRule"/>
</dbReference>
<evidence type="ECO:0000259" key="8">
    <source>
        <dbReference type="PROSITE" id="PS51061"/>
    </source>
</evidence>
<dbReference type="Pfam" id="PF13083">
    <property type="entry name" value="KH_KhpA-B"/>
    <property type="match status" value="1"/>
</dbReference>
<evidence type="ECO:0000313" key="9">
    <source>
        <dbReference type="EMBL" id="HHF08465.1"/>
    </source>
</evidence>
<comment type="subcellular location">
    <subcellularLocation>
        <location evidence="6">Cytoplasm</location>
    </subcellularLocation>
</comment>
<dbReference type="SMART" id="SM01245">
    <property type="entry name" value="Jag_N"/>
    <property type="match status" value="1"/>
</dbReference>
<evidence type="ECO:0000256" key="5">
    <source>
        <dbReference type="ARBA" id="ARBA00023316"/>
    </source>
</evidence>
<proteinExistence type="inferred from homology"/>
<dbReference type="GO" id="GO:0005737">
    <property type="term" value="C:cytoplasm"/>
    <property type="evidence" value="ECO:0007669"/>
    <property type="project" value="UniProtKB-SubCell"/>
</dbReference>
<dbReference type="GO" id="GO:0008360">
    <property type="term" value="P:regulation of cell shape"/>
    <property type="evidence" value="ECO:0007669"/>
    <property type="project" value="UniProtKB-KW"/>
</dbReference>
<feature type="domain" description="R3H" evidence="8">
    <location>
        <begin position="141"/>
        <end position="207"/>
    </location>
</feature>
<dbReference type="CDD" id="cd02644">
    <property type="entry name" value="R3H_jag"/>
    <property type="match status" value="1"/>
</dbReference>
<name>A0A7C5DUX8_9BACT</name>
<keyword evidence="3 6" id="KW-0133">Cell shape</keyword>
<organism evidence="9">
    <name type="scientific">Kosmotoga arenicorallina</name>
    <dbReference type="NCBI Taxonomy" id="688066"/>
    <lineage>
        <taxon>Bacteria</taxon>
        <taxon>Thermotogati</taxon>
        <taxon>Thermotogota</taxon>
        <taxon>Thermotogae</taxon>
        <taxon>Kosmotogales</taxon>
        <taxon>Kosmotogaceae</taxon>
        <taxon>Kosmotoga</taxon>
    </lineage>
</organism>
<dbReference type="NCBIfam" id="NF041568">
    <property type="entry name" value="Jag_EloR"/>
    <property type="match status" value="1"/>
</dbReference>
<dbReference type="InterPro" id="IPR038008">
    <property type="entry name" value="Jag_KH"/>
</dbReference>
<dbReference type="Pfam" id="PF01424">
    <property type="entry name" value="R3H"/>
    <property type="match status" value="1"/>
</dbReference>